<sequence length="641" mass="71921">MSLHTLPYDLLFNIAQYLDVDDIHSIQACCKSLRLFTLTRPVYRALAHTLLLRSRPLPLPAFARLPDLQTPDLIRAVNRAHSFDRAWRVRPPRPASKNWYTIISAPPGEEIDWLSPITSSYTLCATKSGKVVCWDVERDLCLAEWDPRQLELKPTEKGTPGREWELWKCRVEFDEKAVYFTMARVIKKLYDDNRVMEFVLMKLAFPPEDPIPPPTSAMSPIPNPPAVPHFFPLTTFHTRGVVMNVFLLDPPRRLLSAFVWVASSNTIGLYVLLDWDKDEYVFIDTGVECLISSNWSCILHDDQIVIHSEETDAAFQHFYPLDMLRKFIRPRRNTEPSKGHRRRSSESTGGLPTIIAALSPVKSISKKFVFPPSATAGSVPNATAETVAASSSGVDPPSILPSEPPIPPNTSAPVPTPEPNPNPYPFPPWYPESAHFVRQWWPTLHGVPRLSCTVVLLAAHDPDTHRTRFVLAQHYFRVPIVRDEPVSILTGSTSETADASPGGRSSTSKADDDEMLHLWYVSTPFEVVCVLDGPADTDDDEEEGGDRPRPLVAVDFGHAVWIEYQGDPDPQRHRVPKCLRFVTFPPVGGNSGGTRQAAIVRTLEVPEELDLNTVETINIDQSQGAVILSVKEGKIFILRYE</sequence>
<evidence type="ECO:0000313" key="2">
    <source>
        <dbReference type="Proteomes" id="UP000790377"/>
    </source>
</evidence>
<reference evidence="1" key="1">
    <citation type="journal article" date="2021" name="New Phytol.">
        <title>Evolutionary innovations through gain and loss of genes in the ectomycorrhizal Boletales.</title>
        <authorList>
            <person name="Wu G."/>
            <person name="Miyauchi S."/>
            <person name="Morin E."/>
            <person name="Kuo A."/>
            <person name="Drula E."/>
            <person name="Varga T."/>
            <person name="Kohler A."/>
            <person name="Feng B."/>
            <person name="Cao Y."/>
            <person name="Lipzen A."/>
            <person name="Daum C."/>
            <person name="Hundley H."/>
            <person name="Pangilinan J."/>
            <person name="Johnson J."/>
            <person name="Barry K."/>
            <person name="LaButti K."/>
            <person name="Ng V."/>
            <person name="Ahrendt S."/>
            <person name="Min B."/>
            <person name="Choi I.G."/>
            <person name="Park H."/>
            <person name="Plett J.M."/>
            <person name="Magnuson J."/>
            <person name="Spatafora J.W."/>
            <person name="Nagy L.G."/>
            <person name="Henrissat B."/>
            <person name="Grigoriev I.V."/>
            <person name="Yang Z.L."/>
            <person name="Xu J."/>
            <person name="Martin F.M."/>
        </authorList>
    </citation>
    <scope>NUCLEOTIDE SEQUENCE</scope>
    <source>
        <strain evidence="1">ATCC 28755</strain>
    </source>
</reference>
<comment type="caution">
    <text evidence="1">The sequence shown here is derived from an EMBL/GenBank/DDBJ whole genome shotgun (WGS) entry which is preliminary data.</text>
</comment>
<accession>A0ACB8AJ06</accession>
<proteinExistence type="predicted"/>
<protein>
    <submittedName>
        <fullName evidence="1">Uncharacterized protein</fullName>
    </submittedName>
</protein>
<dbReference type="EMBL" id="MU267645">
    <property type="protein sequence ID" value="KAH7912718.1"/>
    <property type="molecule type" value="Genomic_DNA"/>
</dbReference>
<name>A0ACB8AJ06_9AGAM</name>
<evidence type="ECO:0000313" key="1">
    <source>
        <dbReference type="EMBL" id="KAH7912718.1"/>
    </source>
</evidence>
<gene>
    <name evidence="1" type="ORF">BJ138DRAFT_1003835</name>
</gene>
<organism evidence="1 2">
    <name type="scientific">Hygrophoropsis aurantiaca</name>
    <dbReference type="NCBI Taxonomy" id="72124"/>
    <lineage>
        <taxon>Eukaryota</taxon>
        <taxon>Fungi</taxon>
        <taxon>Dikarya</taxon>
        <taxon>Basidiomycota</taxon>
        <taxon>Agaricomycotina</taxon>
        <taxon>Agaricomycetes</taxon>
        <taxon>Agaricomycetidae</taxon>
        <taxon>Boletales</taxon>
        <taxon>Coniophorineae</taxon>
        <taxon>Hygrophoropsidaceae</taxon>
        <taxon>Hygrophoropsis</taxon>
    </lineage>
</organism>
<keyword evidence="2" id="KW-1185">Reference proteome</keyword>
<dbReference type="Proteomes" id="UP000790377">
    <property type="component" value="Unassembled WGS sequence"/>
</dbReference>